<reference evidence="2 3" key="1">
    <citation type="journal article" date="2012" name="BMC Genomics">
        <title>Tools to kill: Genome of one of the most destructive plant pathogenic fungi Macrophomina phaseolina.</title>
        <authorList>
            <person name="Islam M.S."/>
            <person name="Haque M.S."/>
            <person name="Islam M.M."/>
            <person name="Emdad E.M."/>
            <person name="Halim A."/>
            <person name="Hossen Q.M.M."/>
            <person name="Hossain M.Z."/>
            <person name="Ahmed B."/>
            <person name="Rahim S."/>
            <person name="Rahman M.S."/>
            <person name="Alam M.M."/>
            <person name="Hou S."/>
            <person name="Wan X."/>
            <person name="Saito J.A."/>
            <person name="Alam M."/>
        </authorList>
    </citation>
    <scope>NUCLEOTIDE SEQUENCE [LARGE SCALE GENOMIC DNA]</scope>
    <source>
        <strain evidence="2 3">MS6</strain>
    </source>
</reference>
<dbReference type="VEuPathDB" id="FungiDB:MPH_04215"/>
<dbReference type="EMBL" id="AHHD01000207">
    <property type="protein sequence ID" value="EKG18413.1"/>
    <property type="molecule type" value="Genomic_DNA"/>
</dbReference>
<proteinExistence type="predicted"/>
<evidence type="ECO:0000313" key="3">
    <source>
        <dbReference type="Proteomes" id="UP000007129"/>
    </source>
</evidence>
<evidence type="ECO:0000256" key="1">
    <source>
        <dbReference type="SAM" id="MobiDB-lite"/>
    </source>
</evidence>
<sequence>MMSLNSSSSSKAEKTLWIIPIEAFGALWSRASKVLNASASSVQLSDHAHGIRRNQWLLTMVRWCCSAQDQVRHLFWIGDRILHSRRLVQHPSMKHGHTPAEQDIPQNYPLQSRSSRPQQNAV</sequence>
<feature type="region of interest" description="Disordered" evidence="1">
    <location>
        <begin position="89"/>
        <end position="122"/>
    </location>
</feature>
<name>K2RUD4_MACPH</name>
<feature type="compositionally biased region" description="Polar residues" evidence="1">
    <location>
        <begin position="104"/>
        <end position="122"/>
    </location>
</feature>
<protein>
    <submittedName>
        <fullName evidence="2">Uncharacterized protein</fullName>
    </submittedName>
</protein>
<gene>
    <name evidence="2" type="ORF">MPH_04215</name>
</gene>
<organism evidence="2 3">
    <name type="scientific">Macrophomina phaseolina (strain MS6)</name>
    <name type="common">Charcoal rot fungus</name>
    <dbReference type="NCBI Taxonomy" id="1126212"/>
    <lineage>
        <taxon>Eukaryota</taxon>
        <taxon>Fungi</taxon>
        <taxon>Dikarya</taxon>
        <taxon>Ascomycota</taxon>
        <taxon>Pezizomycotina</taxon>
        <taxon>Dothideomycetes</taxon>
        <taxon>Dothideomycetes incertae sedis</taxon>
        <taxon>Botryosphaeriales</taxon>
        <taxon>Botryosphaeriaceae</taxon>
        <taxon>Macrophomina</taxon>
    </lineage>
</organism>
<dbReference type="HOGENOM" id="CLU_2027166_0_0_1"/>
<dbReference type="InParanoid" id="K2RUD4"/>
<dbReference type="AlphaFoldDB" id="K2RUD4"/>
<dbReference type="Proteomes" id="UP000007129">
    <property type="component" value="Unassembled WGS sequence"/>
</dbReference>
<accession>K2RUD4</accession>
<comment type="caution">
    <text evidence="2">The sequence shown here is derived from an EMBL/GenBank/DDBJ whole genome shotgun (WGS) entry which is preliminary data.</text>
</comment>
<evidence type="ECO:0000313" key="2">
    <source>
        <dbReference type="EMBL" id="EKG18413.1"/>
    </source>
</evidence>